<proteinExistence type="predicted"/>
<reference evidence="1" key="1">
    <citation type="journal article" date="2012" name="Nature">
        <title>The oyster genome reveals stress adaptation and complexity of shell formation.</title>
        <authorList>
            <person name="Zhang G."/>
            <person name="Fang X."/>
            <person name="Guo X."/>
            <person name="Li L."/>
            <person name="Luo R."/>
            <person name="Xu F."/>
            <person name="Yang P."/>
            <person name="Zhang L."/>
            <person name="Wang X."/>
            <person name="Qi H."/>
            <person name="Xiong Z."/>
            <person name="Que H."/>
            <person name="Xie Y."/>
            <person name="Holland P.W."/>
            <person name="Paps J."/>
            <person name="Zhu Y."/>
            <person name="Wu F."/>
            <person name="Chen Y."/>
            <person name="Wang J."/>
            <person name="Peng C."/>
            <person name="Meng J."/>
            <person name="Yang L."/>
            <person name="Liu J."/>
            <person name="Wen B."/>
            <person name="Zhang N."/>
            <person name="Huang Z."/>
            <person name="Zhu Q."/>
            <person name="Feng Y."/>
            <person name="Mount A."/>
            <person name="Hedgecock D."/>
            <person name="Xu Z."/>
            <person name="Liu Y."/>
            <person name="Domazet-Loso T."/>
            <person name="Du Y."/>
            <person name="Sun X."/>
            <person name="Zhang S."/>
            <person name="Liu B."/>
            <person name="Cheng P."/>
            <person name="Jiang X."/>
            <person name="Li J."/>
            <person name="Fan D."/>
            <person name="Wang W."/>
            <person name="Fu W."/>
            <person name="Wang T."/>
            <person name="Wang B."/>
            <person name="Zhang J."/>
            <person name="Peng Z."/>
            <person name="Li Y."/>
            <person name="Li N."/>
            <person name="Wang J."/>
            <person name="Chen M."/>
            <person name="He Y."/>
            <person name="Tan F."/>
            <person name="Song X."/>
            <person name="Zheng Q."/>
            <person name="Huang R."/>
            <person name="Yang H."/>
            <person name="Du X."/>
            <person name="Chen L."/>
            <person name="Yang M."/>
            <person name="Gaffney P.M."/>
            <person name="Wang S."/>
            <person name="Luo L."/>
            <person name="She Z."/>
            <person name="Ming Y."/>
            <person name="Huang W."/>
            <person name="Zhang S."/>
            <person name="Huang B."/>
            <person name="Zhang Y."/>
            <person name="Qu T."/>
            <person name="Ni P."/>
            <person name="Miao G."/>
            <person name="Wang J."/>
            <person name="Wang Q."/>
            <person name="Steinberg C.E."/>
            <person name="Wang H."/>
            <person name="Li N."/>
            <person name="Qian L."/>
            <person name="Zhang G."/>
            <person name="Li Y."/>
            <person name="Yang H."/>
            <person name="Liu X."/>
            <person name="Wang J."/>
            <person name="Yin Y."/>
            <person name="Wang J."/>
        </authorList>
    </citation>
    <scope>NUCLEOTIDE SEQUENCE [LARGE SCALE GENOMIC DNA]</scope>
    <source>
        <strain evidence="1">05x7-T-G4-1.051#20</strain>
    </source>
</reference>
<sequence length="65" mass="7799">MAITHAFRNQRQKSIVVIIKDGLPLERLPKEFKHIWWCIEHLRWPEDDTNDDMILSELSNVLKTE</sequence>
<gene>
    <name evidence="1" type="ORF">CGI_10021738</name>
</gene>
<dbReference type="InParanoid" id="K1QCX1"/>
<organism evidence="1">
    <name type="scientific">Magallana gigas</name>
    <name type="common">Pacific oyster</name>
    <name type="synonym">Crassostrea gigas</name>
    <dbReference type="NCBI Taxonomy" id="29159"/>
    <lineage>
        <taxon>Eukaryota</taxon>
        <taxon>Metazoa</taxon>
        <taxon>Spiralia</taxon>
        <taxon>Lophotrochozoa</taxon>
        <taxon>Mollusca</taxon>
        <taxon>Bivalvia</taxon>
        <taxon>Autobranchia</taxon>
        <taxon>Pteriomorphia</taxon>
        <taxon>Ostreida</taxon>
        <taxon>Ostreoidea</taxon>
        <taxon>Ostreidae</taxon>
        <taxon>Magallana</taxon>
    </lineage>
</organism>
<protein>
    <submittedName>
        <fullName evidence="1">Uncharacterized protein</fullName>
    </submittedName>
</protein>
<evidence type="ECO:0000313" key="1">
    <source>
        <dbReference type="EMBL" id="EKC34752.1"/>
    </source>
</evidence>
<name>K1QCX1_MAGGI</name>
<accession>K1QCX1</accession>
<dbReference type="EMBL" id="JH823219">
    <property type="protein sequence ID" value="EKC34752.1"/>
    <property type="molecule type" value="Genomic_DNA"/>
</dbReference>
<dbReference type="HOGENOM" id="CLU_053932_6_1_1"/>
<dbReference type="AlphaFoldDB" id="K1QCX1"/>